<dbReference type="InterPro" id="IPR003964">
    <property type="entry name" value="Carb_kinase"/>
</dbReference>
<feature type="domain" description="Aspartate/glutamate/uridylate kinase" evidence="7">
    <location>
        <begin position="11"/>
        <end position="291"/>
    </location>
</feature>
<dbReference type="STRING" id="415426.Hbut_0269"/>
<dbReference type="SUPFAM" id="SSF53633">
    <property type="entry name" value="Carbamate kinase-like"/>
    <property type="match status" value="1"/>
</dbReference>
<dbReference type="EMBL" id="CP000493">
    <property type="protein sequence ID" value="ABM80141.1"/>
    <property type="molecule type" value="Genomic_DNA"/>
</dbReference>
<evidence type="ECO:0000256" key="3">
    <source>
        <dbReference type="ARBA" id="ARBA00022679"/>
    </source>
</evidence>
<dbReference type="KEGG" id="hbu:Hbut_0269"/>
<dbReference type="PANTHER" id="PTHR30409:SF1">
    <property type="entry name" value="CARBAMATE KINASE-RELATED"/>
    <property type="match status" value="1"/>
</dbReference>
<evidence type="ECO:0000256" key="5">
    <source>
        <dbReference type="NCBIfam" id="TIGR00746"/>
    </source>
</evidence>
<gene>
    <name evidence="8" type="ordered locus">Hbut_0269</name>
</gene>
<sequence length="321" mass="35178">MASATPTPNDLYVIALGGNAFMKKGEGVEAQWHNVEKAARQLVDLIEQGYRIVVTHGNGPQVGLIVNWVHHYYGRPVERLTLDIAGAMTQGWLGYMLQQAIGNELERRGMPRRVVTLVSQVLVDRNDPAFQNPTKYVGPYYSREEAERIAKETGWVFKPDPRGGYRRVVPSPKPLRVVEIEAVKRLIEQGFIVITVGGGGIPVVSSDGRLRGVEAVIDKDLASSLLAQSLRARALIILTDVDYVYLNYGKPNQQPLKLLKASEARRLLEEGHFPPGSMGPKVQAAIEFVEAMGEGYFAAIGSLDNALAVARGEKGTRIVPG</sequence>
<dbReference type="GeneID" id="4781610"/>
<accession>A2BJI0</accession>
<comment type="similarity">
    <text evidence="1 6">Belongs to the carbamate kinase family.</text>
</comment>
<organism evidence="8 9">
    <name type="scientific">Hyperthermus butylicus (strain DSM 5456 / JCM 9403 / PLM1-5)</name>
    <dbReference type="NCBI Taxonomy" id="415426"/>
    <lineage>
        <taxon>Archaea</taxon>
        <taxon>Thermoproteota</taxon>
        <taxon>Thermoprotei</taxon>
        <taxon>Desulfurococcales</taxon>
        <taxon>Pyrodictiaceae</taxon>
        <taxon>Hyperthermus</taxon>
    </lineage>
</organism>
<dbReference type="Gene3D" id="3.40.1160.10">
    <property type="entry name" value="Acetylglutamate kinase-like"/>
    <property type="match status" value="1"/>
</dbReference>
<evidence type="ECO:0000256" key="6">
    <source>
        <dbReference type="PIRNR" id="PIRNR000723"/>
    </source>
</evidence>
<protein>
    <recommendedName>
        <fullName evidence="2 5">Carbamate kinase</fullName>
    </recommendedName>
</protein>
<dbReference type="Proteomes" id="UP000002593">
    <property type="component" value="Chromosome"/>
</dbReference>
<keyword evidence="3 6" id="KW-0808">Transferase</keyword>
<dbReference type="CDD" id="cd04235">
    <property type="entry name" value="AAK_CK"/>
    <property type="match status" value="1"/>
</dbReference>
<dbReference type="NCBIfam" id="NF009007">
    <property type="entry name" value="PRK12352.1"/>
    <property type="match status" value="1"/>
</dbReference>
<dbReference type="PIRSF" id="PIRSF000723">
    <property type="entry name" value="Carbamate_kin"/>
    <property type="match status" value="1"/>
</dbReference>
<evidence type="ECO:0000313" key="9">
    <source>
        <dbReference type="Proteomes" id="UP000002593"/>
    </source>
</evidence>
<dbReference type="eggNOG" id="arCOG00863">
    <property type="taxonomic scope" value="Archaea"/>
</dbReference>
<keyword evidence="4 6" id="KW-0418">Kinase</keyword>
<dbReference type="RefSeq" id="WP_011821458.1">
    <property type="nucleotide sequence ID" value="NC_008818.1"/>
</dbReference>
<dbReference type="InterPro" id="IPR001048">
    <property type="entry name" value="Asp/Glu/Uridylate_kinase"/>
</dbReference>
<dbReference type="NCBIfam" id="TIGR00746">
    <property type="entry name" value="arcC"/>
    <property type="match status" value="1"/>
</dbReference>
<evidence type="ECO:0000256" key="2">
    <source>
        <dbReference type="ARBA" id="ARBA00020752"/>
    </source>
</evidence>
<dbReference type="GO" id="GO:0008804">
    <property type="term" value="F:carbamate kinase activity"/>
    <property type="evidence" value="ECO:0007669"/>
    <property type="project" value="UniProtKB-UniRule"/>
</dbReference>
<evidence type="ECO:0000313" key="8">
    <source>
        <dbReference type="EMBL" id="ABM80141.1"/>
    </source>
</evidence>
<evidence type="ECO:0000256" key="4">
    <source>
        <dbReference type="ARBA" id="ARBA00022777"/>
    </source>
</evidence>
<dbReference type="PANTHER" id="PTHR30409">
    <property type="entry name" value="CARBAMATE KINASE"/>
    <property type="match status" value="1"/>
</dbReference>
<dbReference type="GO" id="GO:0005829">
    <property type="term" value="C:cytosol"/>
    <property type="evidence" value="ECO:0007669"/>
    <property type="project" value="TreeGrafter"/>
</dbReference>
<proteinExistence type="inferred from homology"/>
<dbReference type="FunFam" id="3.40.1160.10:FF:000007">
    <property type="entry name" value="Carbamate kinase"/>
    <property type="match status" value="1"/>
</dbReference>
<evidence type="ECO:0000259" key="7">
    <source>
        <dbReference type="Pfam" id="PF00696"/>
    </source>
</evidence>
<dbReference type="InterPro" id="IPR036393">
    <property type="entry name" value="AceGlu_kinase-like_sf"/>
</dbReference>
<keyword evidence="9" id="KW-1185">Reference proteome</keyword>
<name>A2BJI0_HYPBU</name>
<dbReference type="GO" id="GO:0019546">
    <property type="term" value="P:L-arginine deiminase pathway"/>
    <property type="evidence" value="ECO:0007669"/>
    <property type="project" value="TreeGrafter"/>
</dbReference>
<dbReference type="PRINTS" id="PR01469">
    <property type="entry name" value="CARBMTKINASE"/>
</dbReference>
<dbReference type="EnsemblBacteria" id="ABM80141">
    <property type="protein sequence ID" value="ABM80141"/>
    <property type="gene ID" value="Hbut_0269"/>
</dbReference>
<dbReference type="HOGENOM" id="CLU_076278_0_0_2"/>
<evidence type="ECO:0000256" key="1">
    <source>
        <dbReference type="ARBA" id="ARBA00011066"/>
    </source>
</evidence>
<dbReference type="Pfam" id="PF00696">
    <property type="entry name" value="AA_kinase"/>
    <property type="match status" value="1"/>
</dbReference>
<dbReference type="AlphaFoldDB" id="A2BJI0"/>
<reference evidence="8 9" key="1">
    <citation type="journal article" date="2007" name="Archaea">
        <title>The genome of Hyperthermus butylicus: a sulfur-reducing, peptide fermenting, neutrophilic Crenarchaeote growing up to 108 degrees C.</title>
        <authorList>
            <person name="Brugger K."/>
            <person name="Chen L."/>
            <person name="Stark M."/>
            <person name="Zibat A."/>
            <person name="Redder P."/>
            <person name="Ruepp A."/>
            <person name="Awayez M."/>
            <person name="She Q."/>
            <person name="Garrett R.A."/>
            <person name="Klenk H.P."/>
        </authorList>
    </citation>
    <scope>NUCLEOTIDE SEQUENCE [LARGE SCALE GENOMIC DNA]</scope>
    <source>
        <strain evidence="9">DSM 5456 / JCM 9403 / PLM1-5</strain>
    </source>
</reference>